<feature type="region of interest" description="Disordered" evidence="1">
    <location>
        <begin position="1"/>
        <end position="117"/>
    </location>
</feature>
<organism evidence="2">
    <name type="scientific">Cacopsylla melanoneura</name>
    <dbReference type="NCBI Taxonomy" id="428564"/>
    <lineage>
        <taxon>Eukaryota</taxon>
        <taxon>Metazoa</taxon>
        <taxon>Ecdysozoa</taxon>
        <taxon>Arthropoda</taxon>
        <taxon>Hexapoda</taxon>
        <taxon>Insecta</taxon>
        <taxon>Pterygota</taxon>
        <taxon>Neoptera</taxon>
        <taxon>Paraneoptera</taxon>
        <taxon>Hemiptera</taxon>
        <taxon>Sternorrhyncha</taxon>
        <taxon>Psylloidea</taxon>
        <taxon>Psyllidae</taxon>
        <taxon>Psyllinae</taxon>
        <taxon>Cacopsylla</taxon>
    </lineage>
</organism>
<accession>A0A8D8M7U5</accession>
<dbReference type="EMBL" id="HBUF01055749">
    <property type="protein sequence ID" value="CAG6623807.1"/>
    <property type="molecule type" value="Transcribed_RNA"/>
</dbReference>
<dbReference type="EMBL" id="HBUF01055751">
    <property type="protein sequence ID" value="CAG6623817.1"/>
    <property type="molecule type" value="Transcribed_RNA"/>
</dbReference>
<sequence length="365" mass="40921">MANEHPLNPKDHYSNLSRCPVYQLSQDVSPDEAMKRCSDPADSPQTSKAPRKMEEATLAGLTRSPPSVKTTPKNQKSITPKSTPSSQIPNPQTPRINTPPPSGSKICTPAPPPGRPGSKEEMIYYILSWTKLEQVKNNLNNNSDFLSLTTLKSATSLIFNKNHSCSLDAQLSAFLTGASIQSQSNSSESLERLTENMKTLLSEYKDSLVQVKDANRTISEGSLKSQKEMNATIDKGKALINELRKVKDEFQSSPPIPAVPRPSCPPCPPIPSNFLHFEFNGQTVKIRFEIGQTPKIWQRLAKSDALWLREYWKDELLQLTPNDRWIIGLELSTIMRTLVQQRRNTLEELKKEVMRLPGSNRGKTR</sequence>
<feature type="compositionally biased region" description="Polar residues" evidence="1">
    <location>
        <begin position="64"/>
        <end position="96"/>
    </location>
</feature>
<dbReference type="EMBL" id="HBUF01055752">
    <property type="protein sequence ID" value="CAG6623821.1"/>
    <property type="molecule type" value="Transcribed_RNA"/>
</dbReference>
<dbReference type="EMBL" id="HBUF01055750">
    <property type="protein sequence ID" value="CAG6623812.1"/>
    <property type="molecule type" value="Transcribed_RNA"/>
</dbReference>
<dbReference type="AlphaFoldDB" id="A0A8D8M7U5"/>
<evidence type="ECO:0000256" key="1">
    <source>
        <dbReference type="SAM" id="MobiDB-lite"/>
    </source>
</evidence>
<proteinExistence type="predicted"/>
<evidence type="ECO:0000313" key="2">
    <source>
        <dbReference type="EMBL" id="CAG6623825.1"/>
    </source>
</evidence>
<reference evidence="2" key="1">
    <citation type="submission" date="2021-05" db="EMBL/GenBank/DDBJ databases">
        <authorList>
            <person name="Alioto T."/>
            <person name="Alioto T."/>
            <person name="Gomez Garrido J."/>
        </authorList>
    </citation>
    <scope>NUCLEOTIDE SEQUENCE</scope>
</reference>
<dbReference type="EMBL" id="HBUF01055754">
    <property type="protein sequence ID" value="CAG6623829.1"/>
    <property type="molecule type" value="Transcribed_RNA"/>
</dbReference>
<dbReference type="EMBL" id="HBUF01055753">
    <property type="protein sequence ID" value="CAG6623825.1"/>
    <property type="molecule type" value="Transcribed_RNA"/>
</dbReference>
<name>A0A8D8M7U5_9HEMI</name>
<protein>
    <submittedName>
        <fullName evidence="2">Uncharacterized protein</fullName>
    </submittedName>
</protein>